<dbReference type="Gene3D" id="2.40.30.60">
    <property type="entry name" value="RimM"/>
    <property type="match status" value="1"/>
</dbReference>
<evidence type="ECO:0000259" key="7">
    <source>
        <dbReference type="Pfam" id="PF01782"/>
    </source>
</evidence>
<keyword evidence="10" id="KW-1185">Reference proteome</keyword>
<evidence type="ECO:0000256" key="5">
    <source>
        <dbReference type="HAMAP-Rule" id="MF_00014"/>
    </source>
</evidence>
<sequence>MTVDRETTPMPAPDPEQVLLGQFGAAHGIRGEIKINSYTEEPLGIADYGPFTLDDGRVVEIDSVRMQGDNVVARIKGIADRNGAETLRNRKLFVDRAALPALEEDDDFYHADLIDIALELADGSAYGKIVSVQNFGAGDLIEIEPATGGKTFYLPFTRAIVPTVDIKGGRAVVVPPPETEARPEEGEPEEEA</sequence>
<organism evidence="9 10">
    <name type="scientific">Kaistia terrae</name>
    <dbReference type="NCBI Taxonomy" id="537017"/>
    <lineage>
        <taxon>Bacteria</taxon>
        <taxon>Pseudomonadati</taxon>
        <taxon>Pseudomonadota</taxon>
        <taxon>Alphaproteobacteria</taxon>
        <taxon>Hyphomicrobiales</taxon>
        <taxon>Kaistiaceae</taxon>
        <taxon>Kaistia</taxon>
    </lineage>
</organism>
<accession>A0ABW0Q2K4</accession>
<evidence type="ECO:0000256" key="3">
    <source>
        <dbReference type="ARBA" id="ARBA00022552"/>
    </source>
</evidence>
<dbReference type="Gene3D" id="2.30.30.240">
    <property type="entry name" value="PRC-barrel domain"/>
    <property type="match status" value="1"/>
</dbReference>
<comment type="caution">
    <text evidence="9">The sequence shown here is derived from an EMBL/GenBank/DDBJ whole genome shotgun (WGS) entry which is preliminary data.</text>
</comment>
<proteinExistence type="inferred from homology"/>
<feature type="region of interest" description="Disordered" evidence="6">
    <location>
        <begin position="171"/>
        <end position="192"/>
    </location>
</feature>
<evidence type="ECO:0000313" key="10">
    <source>
        <dbReference type="Proteomes" id="UP001596150"/>
    </source>
</evidence>
<dbReference type="Pfam" id="PF01782">
    <property type="entry name" value="RimM"/>
    <property type="match status" value="1"/>
</dbReference>
<dbReference type="Proteomes" id="UP001596150">
    <property type="component" value="Unassembled WGS sequence"/>
</dbReference>
<dbReference type="PANTHER" id="PTHR33692:SF1">
    <property type="entry name" value="RIBOSOME MATURATION FACTOR RIMM"/>
    <property type="match status" value="1"/>
</dbReference>
<comment type="subcellular location">
    <subcellularLocation>
        <location evidence="5">Cytoplasm</location>
    </subcellularLocation>
</comment>
<dbReference type="InterPro" id="IPR011033">
    <property type="entry name" value="PRC_barrel-like_sf"/>
</dbReference>
<keyword evidence="3 5" id="KW-0698">rRNA processing</keyword>
<dbReference type="InterPro" id="IPR036976">
    <property type="entry name" value="RimM_N_sf"/>
</dbReference>
<dbReference type="NCBIfam" id="TIGR02273">
    <property type="entry name" value="16S_RimM"/>
    <property type="match status" value="1"/>
</dbReference>
<dbReference type="SUPFAM" id="SSF50346">
    <property type="entry name" value="PRC-barrel domain"/>
    <property type="match status" value="1"/>
</dbReference>
<reference evidence="10" key="1">
    <citation type="journal article" date="2019" name="Int. J. Syst. Evol. Microbiol.">
        <title>The Global Catalogue of Microorganisms (GCM) 10K type strain sequencing project: providing services to taxonomists for standard genome sequencing and annotation.</title>
        <authorList>
            <consortium name="The Broad Institute Genomics Platform"/>
            <consortium name="The Broad Institute Genome Sequencing Center for Infectious Disease"/>
            <person name="Wu L."/>
            <person name="Ma J."/>
        </authorList>
    </citation>
    <scope>NUCLEOTIDE SEQUENCE [LARGE SCALE GENOMIC DNA]</scope>
    <source>
        <strain evidence="10">KACC 12633</strain>
    </source>
</reference>
<dbReference type="InterPro" id="IPR002676">
    <property type="entry name" value="RimM_N"/>
</dbReference>
<dbReference type="Pfam" id="PF24986">
    <property type="entry name" value="PRC_RimM"/>
    <property type="match status" value="1"/>
</dbReference>
<dbReference type="RefSeq" id="WP_266344661.1">
    <property type="nucleotide sequence ID" value="NZ_JAPKNH010000005.1"/>
</dbReference>
<dbReference type="InterPro" id="IPR056792">
    <property type="entry name" value="PRC_RimM"/>
</dbReference>
<feature type="domain" description="Ribosome maturation factor RimM PRC barrel" evidence="8">
    <location>
        <begin position="112"/>
        <end position="177"/>
    </location>
</feature>
<evidence type="ECO:0000256" key="2">
    <source>
        <dbReference type="ARBA" id="ARBA00022517"/>
    </source>
</evidence>
<evidence type="ECO:0000256" key="4">
    <source>
        <dbReference type="ARBA" id="ARBA00023186"/>
    </source>
</evidence>
<comment type="subunit">
    <text evidence="5">Binds ribosomal protein uS19.</text>
</comment>
<name>A0ABW0Q2K4_9HYPH</name>
<dbReference type="InterPro" id="IPR011961">
    <property type="entry name" value="RimM"/>
</dbReference>
<dbReference type="InterPro" id="IPR009000">
    <property type="entry name" value="Transl_B-barrel_sf"/>
</dbReference>
<keyword evidence="2 5" id="KW-0690">Ribosome biogenesis</keyword>
<evidence type="ECO:0000259" key="8">
    <source>
        <dbReference type="Pfam" id="PF24986"/>
    </source>
</evidence>
<keyword evidence="1 5" id="KW-0963">Cytoplasm</keyword>
<dbReference type="PANTHER" id="PTHR33692">
    <property type="entry name" value="RIBOSOME MATURATION FACTOR RIMM"/>
    <property type="match status" value="1"/>
</dbReference>
<comment type="function">
    <text evidence="5">An accessory protein needed during the final step in the assembly of 30S ribosomal subunit, possibly for assembly of the head region. Essential for efficient processing of 16S rRNA. May be needed both before and after RbfA during the maturation of 16S rRNA. It has affinity for free ribosomal 30S subunits but not for 70S ribosomes.</text>
</comment>
<evidence type="ECO:0000256" key="1">
    <source>
        <dbReference type="ARBA" id="ARBA00022490"/>
    </source>
</evidence>
<evidence type="ECO:0000256" key="6">
    <source>
        <dbReference type="SAM" id="MobiDB-lite"/>
    </source>
</evidence>
<comment type="domain">
    <text evidence="5">The PRC barrel domain binds ribosomal protein uS19.</text>
</comment>
<comment type="similarity">
    <text evidence="5">Belongs to the RimM family.</text>
</comment>
<gene>
    <name evidence="5 9" type="primary">rimM</name>
    <name evidence="9" type="ORF">ACFPP9_22555</name>
</gene>
<protein>
    <recommendedName>
        <fullName evidence="5">Ribosome maturation factor RimM</fullName>
    </recommendedName>
</protein>
<keyword evidence="4 5" id="KW-0143">Chaperone</keyword>
<evidence type="ECO:0000313" key="9">
    <source>
        <dbReference type="EMBL" id="MFC5518573.1"/>
    </source>
</evidence>
<feature type="domain" description="RimM N-terminal" evidence="7">
    <location>
        <begin position="20"/>
        <end position="97"/>
    </location>
</feature>
<dbReference type="SUPFAM" id="SSF50447">
    <property type="entry name" value="Translation proteins"/>
    <property type="match status" value="1"/>
</dbReference>
<dbReference type="EMBL" id="JBHSML010000014">
    <property type="protein sequence ID" value="MFC5518573.1"/>
    <property type="molecule type" value="Genomic_DNA"/>
</dbReference>
<dbReference type="HAMAP" id="MF_00014">
    <property type="entry name" value="Ribosome_mat_RimM"/>
    <property type="match status" value="1"/>
</dbReference>